<dbReference type="EMBL" id="FNKQ01000007">
    <property type="protein sequence ID" value="SDR15942.1"/>
    <property type="molecule type" value="Genomic_DNA"/>
</dbReference>
<accession>A0A1H1GRU6</accession>
<reference evidence="2" key="2">
    <citation type="submission" date="2016-10" db="EMBL/GenBank/DDBJ databases">
        <authorList>
            <person name="de Groot N.N."/>
        </authorList>
    </citation>
    <scope>NUCLEOTIDE SEQUENCE [LARGE SCALE GENOMIC DNA]</scope>
    <source>
        <strain evidence="2">CGMCC 1.12397</strain>
    </source>
</reference>
<dbReference type="Proteomes" id="UP000255421">
    <property type="component" value="Unassembled WGS sequence"/>
</dbReference>
<dbReference type="EMBL" id="QQST01000006">
    <property type="protein sequence ID" value="RDI69517.1"/>
    <property type="molecule type" value="Genomic_DNA"/>
</dbReference>
<sequence>MSDFGELTAEVRGDIANRLSEARDTPVSVTHVESSLTDNQIVLSIEGNPRELFPELDDELNYAELSMVELKMSVTPSKEFVDFQDAELPEC</sequence>
<dbReference type="Proteomes" id="UP000199289">
    <property type="component" value="Unassembled WGS sequence"/>
</dbReference>
<reference evidence="3" key="1">
    <citation type="submission" date="2016-10" db="EMBL/GenBank/DDBJ databases">
        <authorList>
            <person name="Varghese N."/>
            <person name="Submissions S."/>
        </authorList>
    </citation>
    <scope>NUCLEOTIDE SEQUENCE [LARGE SCALE GENOMIC DNA]</scope>
    <source>
        <strain evidence="3">CGMCC 1.12397</strain>
    </source>
</reference>
<protein>
    <submittedName>
        <fullName evidence="2">Uncharacterized protein</fullName>
    </submittedName>
</protein>
<organism evidence="2 3">
    <name type="scientific">Halopelagius longus</name>
    <dbReference type="NCBI Taxonomy" id="1236180"/>
    <lineage>
        <taxon>Archaea</taxon>
        <taxon>Methanobacteriati</taxon>
        <taxon>Methanobacteriota</taxon>
        <taxon>Stenosarchaea group</taxon>
        <taxon>Halobacteria</taxon>
        <taxon>Halobacteriales</taxon>
        <taxon>Haloferacaceae</taxon>
    </lineage>
</organism>
<evidence type="ECO:0000313" key="2">
    <source>
        <dbReference type="EMBL" id="SDR15942.1"/>
    </source>
</evidence>
<name>A0A1H1GRU6_9EURY</name>
<dbReference type="RefSeq" id="WP_092539283.1">
    <property type="nucleotide sequence ID" value="NZ_FNKQ01000007.1"/>
</dbReference>
<keyword evidence="4" id="KW-1185">Reference proteome</keyword>
<evidence type="ECO:0000313" key="4">
    <source>
        <dbReference type="Proteomes" id="UP000255421"/>
    </source>
</evidence>
<evidence type="ECO:0000313" key="3">
    <source>
        <dbReference type="Proteomes" id="UP000199289"/>
    </source>
</evidence>
<proteinExistence type="predicted"/>
<evidence type="ECO:0000313" key="1">
    <source>
        <dbReference type="EMBL" id="RDI69517.1"/>
    </source>
</evidence>
<dbReference type="AlphaFoldDB" id="A0A1H1GRU6"/>
<gene>
    <name evidence="1" type="ORF">DWB78_18840</name>
    <name evidence="2" type="ORF">SAMN05216278_3812</name>
</gene>
<reference evidence="1 4" key="3">
    <citation type="submission" date="2018-07" db="EMBL/GenBank/DDBJ databases">
        <title>Genome sequence of extremly halophilic archaeon Halopelagius longus strain BC12-B1.</title>
        <authorList>
            <person name="Zhang X."/>
        </authorList>
    </citation>
    <scope>NUCLEOTIDE SEQUENCE [LARGE SCALE GENOMIC DNA]</scope>
    <source>
        <strain evidence="1 4">BC12-B1</strain>
    </source>
</reference>